<evidence type="ECO:0008006" key="4">
    <source>
        <dbReference type="Google" id="ProtNLM"/>
    </source>
</evidence>
<dbReference type="Pfam" id="PF24681">
    <property type="entry name" value="Kelch_KLHDC2_KLHL20_DRC7"/>
    <property type="match status" value="1"/>
</dbReference>
<dbReference type="EMBL" id="AMQM01000716">
    <property type="status" value="NOT_ANNOTATED_CDS"/>
    <property type="molecule type" value="Genomic_DNA"/>
</dbReference>
<accession>T1FYK7</accession>
<dbReference type="STRING" id="6412.T1FYK7"/>
<evidence type="ECO:0000313" key="1">
    <source>
        <dbReference type="EMBL" id="ESO01789.1"/>
    </source>
</evidence>
<dbReference type="RefSeq" id="XP_009019197.1">
    <property type="nucleotide sequence ID" value="XM_009020949.1"/>
</dbReference>
<evidence type="ECO:0000313" key="2">
    <source>
        <dbReference type="EnsemblMetazoa" id="HelroP66405"/>
    </source>
</evidence>
<dbReference type="Proteomes" id="UP000015101">
    <property type="component" value="Unassembled WGS sequence"/>
</dbReference>
<name>T1FYK7_HELRO</name>
<reference evidence="1 3" key="2">
    <citation type="journal article" date="2013" name="Nature">
        <title>Insights into bilaterian evolution from three spiralian genomes.</title>
        <authorList>
            <person name="Simakov O."/>
            <person name="Marletaz F."/>
            <person name="Cho S.J."/>
            <person name="Edsinger-Gonzales E."/>
            <person name="Havlak P."/>
            <person name="Hellsten U."/>
            <person name="Kuo D.H."/>
            <person name="Larsson T."/>
            <person name="Lv J."/>
            <person name="Arendt D."/>
            <person name="Savage R."/>
            <person name="Osoegawa K."/>
            <person name="de Jong P."/>
            <person name="Grimwood J."/>
            <person name="Chapman J.A."/>
            <person name="Shapiro H."/>
            <person name="Aerts A."/>
            <person name="Otillar R.P."/>
            <person name="Terry A.Y."/>
            <person name="Boore J.L."/>
            <person name="Grigoriev I.V."/>
            <person name="Lindberg D.R."/>
            <person name="Seaver E.C."/>
            <person name="Weisblat D.A."/>
            <person name="Putnam N.H."/>
            <person name="Rokhsar D.S."/>
        </authorList>
    </citation>
    <scope>NUCLEOTIDE SEQUENCE</scope>
</reference>
<dbReference type="CTD" id="20213905"/>
<gene>
    <name evidence="2" type="primary">20213905</name>
    <name evidence="1" type="ORF">HELRODRAFT_66405</name>
</gene>
<dbReference type="HOGENOM" id="CLU_004210_1_0_1"/>
<keyword evidence="3" id="KW-1185">Reference proteome</keyword>
<dbReference type="eggNOG" id="KOG2437">
    <property type="taxonomic scope" value="Eukaryota"/>
</dbReference>
<dbReference type="PANTHER" id="PTHR15526">
    <property type="entry name" value="MUSKELIN"/>
    <property type="match status" value="1"/>
</dbReference>
<dbReference type="SUPFAM" id="SSF50965">
    <property type="entry name" value="Galactose oxidase, central domain"/>
    <property type="match status" value="1"/>
</dbReference>
<dbReference type="InterPro" id="IPR015915">
    <property type="entry name" value="Kelch-typ_b-propeller"/>
</dbReference>
<dbReference type="Gene3D" id="2.120.10.80">
    <property type="entry name" value="Kelch-type beta propeller"/>
    <property type="match status" value="2"/>
</dbReference>
<dbReference type="FunCoup" id="T1FYK7">
    <property type="interactions" value="855"/>
</dbReference>
<reference evidence="3" key="1">
    <citation type="submission" date="2012-12" db="EMBL/GenBank/DDBJ databases">
        <authorList>
            <person name="Hellsten U."/>
            <person name="Grimwood J."/>
            <person name="Chapman J.A."/>
            <person name="Shapiro H."/>
            <person name="Aerts A."/>
            <person name="Otillar R.P."/>
            <person name="Terry A.Y."/>
            <person name="Boore J.L."/>
            <person name="Simakov O."/>
            <person name="Marletaz F."/>
            <person name="Cho S.-J."/>
            <person name="Edsinger-Gonzales E."/>
            <person name="Havlak P."/>
            <person name="Kuo D.-H."/>
            <person name="Larsson T."/>
            <person name="Lv J."/>
            <person name="Arendt D."/>
            <person name="Savage R."/>
            <person name="Osoegawa K."/>
            <person name="de Jong P."/>
            <person name="Lindberg D.R."/>
            <person name="Seaver E.C."/>
            <person name="Weisblat D.A."/>
            <person name="Putnam N.H."/>
            <person name="Grigoriev I.V."/>
            <person name="Rokhsar D.S."/>
        </authorList>
    </citation>
    <scope>NUCLEOTIDE SEQUENCE</scope>
</reference>
<dbReference type="AlphaFoldDB" id="T1FYK7"/>
<evidence type="ECO:0000313" key="3">
    <source>
        <dbReference type="Proteomes" id="UP000015101"/>
    </source>
</evidence>
<protein>
    <recommendedName>
        <fullName evidence="4">Muskelin N-terminal domain-containing protein</fullName>
    </recommendedName>
</protein>
<dbReference type="InterPro" id="IPR052456">
    <property type="entry name" value="CTLH_complex_component"/>
</dbReference>
<dbReference type="GeneID" id="20213905"/>
<dbReference type="EMBL" id="AMQM01000715">
    <property type="status" value="NOT_ANNOTATED_CDS"/>
    <property type="molecule type" value="Genomic_DNA"/>
</dbReference>
<organism evidence="2 3">
    <name type="scientific">Helobdella robusta</name>
    <name type="common">Californian leech</name>
    <dbReference type="NCBI Taxonomy" id="6412"/>
    <lineage>
        <taxon>Eukaryota</taxon>
        <taxon>Metazoa</taxon>
        <taxon>Spiralia</taxon>
        <taxon>Lophotrochozoa</taxon>
        <taxon>Annelida</taxon>
        <taxon>Clitellata</taxon>
        <taxon>Hirudinea</taxon>
        <taxon>Rhynchobdellida</taxon>
        <taxon>Glossiphoniidae</taxon>
        <taxon>Helobdella</taxon>
    </lineage>
</organism>
<proteinExistence type="predicted"/>
<dbReference type="OMA" id="MGHCMEY"/>
<dbReference type="EnsemblMetazoa" id="HelroT66405">
    <property type="protein sequence ID" value="HelroP66405"/>
    <property type="gene ID" value="HelroG66405"/>
</dbReference>
<sequence>YKEAFDSLSRSSNVSLEHGIVRDLYKCIVNEGDFEKCEKVVEQYVEEELMNGFEIIDDESMDRWMAIIIATIKQTTPKCWPKNRGGHQICVNSVDGALYMFGGWDGHKDLADFWMFDIKCQSWKCLSQNVTNEGGPTARSCHKMCIDVQTKKIYMIGKYLENDKRASENLLSDFYCYDITCNTWELLSSDTSSQGGPSLVFDHQMAIDDEKKFIYIFGGNNFISLSACEDRSVHPIFMSIFVYNISKRQWRQIEKFNNVPLLRTGHSLLFSSKLKCLFLFGGHHQRYPTNDFHVFKTTEDGDLEYLHHLTTKNFLPESLCGFTHRSTIDSDRDEIYIISGVNKDATHQERSREFKQNSLWLYNIKNGLWYVIVKEMQQQQHNSSSSLSYLSSCFPVPRFAHQFVYDVVQKVHYLFGGNPNQDIINDVRLNDLWMMRLTHVDRVKVKKELQLLVREHRYIEMTYHDKTSALNYLQNELRQLVDLTDREQLEKVSNIFL</sequence>
<dbReference type="PANTHER" id="PTHR15526:SF5">
    <property type="entry name" value="MUSKELIN"/>
    <property type="match status" value="1"/>
</dbReference>
<dbReference type="InParanoid" id="T1FYK7"/>
<dbReference type="InterPro" id="IPR011043">
    <property type="entry name" value="Gal_Oxase/kelch_b-propeller"/>
</dbReference>
<reference evidence="2" key="3">
    <citation type="submission" date="2015-06" db="UniProtKB">
        <authorList>
            <consortium name="EnsemblMetazoa"/>
        </authorList>
    </citation>
    <scope>IDENTIFICATION</scope>
</reference>
<dbReference type="KEGG" id="hro:HELRODRAFT_66405"/>
<dbReference type="EMBL" id="KB096742">
    <property type="protein sequence ID" value="ESO01789.1"/>
    <property type="molecule type" value="Genomic_DNA"/>
</dbReference>
<dbReference type="OrthoDB" id="10052615at2759"/>